<feature type="region of interest" description="Disordered" evidence="1">
    <location>
        <begin position="62"/>
        <end position="83"/>
    </location>
</feature>
<reference evidence="3" key="1">
    <citation type="submission" date="2014-05" db="EMBL/GenBank/DDBJ databases">
        <title>The genome and life-stage specific transcriptomes of Globodera pallida elucidate key aspects of plant parasitism by a cyst nematode.</title>
        <authorList>
            <person name="Cotton J.A."/>
            <person name="Lilley C.J."/>
            <person name="Jones L.M."/>
            <person name="Kikuchi T."/>
            <person name="Reid A.J."/>
            <person name="Thorpe P."/>
            <person name="Tsai I.J."/>
            <person name="Beasley H."/>
            <person name="Blok V."/>
            <person name="Cock P.J.A."/>
            <person name="Van den Akker S.E."/>
            <person name="Holroyd N."/>
            <person name="Hunt M."/>
            <person name="Mantelin S."/>
            <person name="Naghra H."/>
            <person name="Pain A."/>
            <person name="Palomares-Rius J.E."/>
            <person name="Zarowiecki M."/>
            <person name="Berriman M."/>
            <person name="Jones J.T."/>
            <person name="Urwin P.E."/>
        </authorList>
    </citation>
    <scope>NUCLEOTIDE SEQUENCE [LARGE SCALE GENOMIC DNA]</scope>
    <source>
        <strain evidence="3">Lindley</strain>
    </source>
</reference>
<organism evidence="3 4">
    <name type="scientific">Globodera pallida</name>
    <name type="common">Potato cyst nematode worm</name>
    <name type="synonym">Heterodera pallida</name>
    <dbReference type="NCBI Taxonomy" id="36090"/>
    <lineage>
        <taxon>Eukaryota</taxon>
        <taxon>Metazoa</taxon>
        <taxon>Ecdysozoa</taxon>
        <taxon>Nematoda</taxon>
        <taxon>Chromadorea</taxon>
        <taxon>Rhabditida</taxon>
        <taxon>Tylenchina</taxon>
        <taxon>Tylenchomorpha</taxon>
        <taxon>Tylenchoidea</taxon>
        <taxon>Heteroderidae</taxon>
        <taxon>Heteroderinae</taxon>
        <taxon>Globodera</taxon>
    </lineage>
</organism>
<keyword evidence="2" id="KW-0472">Membrane</keyword>
<evidence type="ECO:0000256" key="1">
    <source>
        <dbReference type="SAM" id="MobiDB-lite"/>
    </source>
</evidence>
<evidence type="ECO:0000256" key="2">
    <source>
        <dbReference type="SAM" id="Phobius"/>
    </source>
</evidence>
<keyword evidence="2" id="KW-0812">Transmembrane</keyword>
<dbReference type="InterPro" id="IPR029058">
    <property type="entry name" value="AB_hydrolase_fold"/>
</dbReference>
<keyword evidence="2" id="KW-1133">Transmembrane helix</keyword>
<reference evidence="4" key="2">
    <citation type="submission" date="2016-06" db="UniProtKB">
        <authorList>
            <consortium name="WormBaseParasite"/>
        </authorList>
    </citation>
    <scope>IDENTIFICATION</scope>
</reference>
<dbReference type="Gene3D" id="3.40.50.1820">
    <property type="entry name" value="alpha/beta hydrolase"/>
    <property type="match status" value="2"/>
</dbReference>
<evidence type="ECO:0000313" key="3">
    <source>
        <dbReference type="Proteomes" id="UP000050741"/>
    </source>
</evidence>
<keyword evidence="3" id="KW-1185">Reference proteome</keyword>
<dbReference type="WBParaSite" id="GPLIN_001337600">
    <property type="protein sequence ID" value="GPLIN_001337600"/>
    <property type="gene ID" value="GPLIN_001337600"/>
</dbReference>
<protein>
    <submittedName>
        <fullName evidence="4">AB hydrolase-1 domain-containing protein</fullName>
    </submittedName>
</protein>
<proteinExistence type="predicted"/>
<accession>A0A183CKH0</accession>
<evidence type="ECO:0000313" key="4">
    <source>
        <dbReference type="WBParaSite" id="GPLIN_001337600"/>
    </source>
</evidence>
<dbReference type="AlphaFoldDB" id="A0A183CKH0"/>
<name>A0A183CKH0_GLOPA</name>
<sequence>MPCGPWLLVMCLVYLIAYFIYRMADPTTSAAVPAAIPAAVSTPVPAAVAAAFSGAPGHPQALAVSPPRVDNDARTGALEGKSTAKMGDGDTLVNIESLRVCQKWMDEGKLVKKVVEIDGPTHMAILHEDKFYKAVETIMGDSRFQACLLHMLSLHYDPATKVFSNQPNVNVTFLGDKPFGSVWPTMFCVHSNIADGVPIFYNYTKGIGKSPKAKMGDGDSLVNIESLRVCQKWMDEGKLVKKVVEIDGPTHMAILHEDKFYKAVETVMGL</sequence>
<dbReference type="Proteomes" id="UP000050741">
    <property type="component" value="Unassembled WGS sequence"/>
</dbReference>
<feature type="transmembrane region" description="Helical" evidence="2">
    <location>
        <begin position="6"/>
        <end position="24"/>
    </location>
</feature>